<reference evidence="3" key="1">
    <citation type="submission" date="2020-03" db="EMBL/GenBank/DDBJ databases">
        <title>Studies in the Genomics of Life Span.</title>
        <authorList>
            <person name="Glass D."/>
        </authorList>
    </citation>
    <scope>NUCLEOTIDE SEQUENCE</scope>
    <source>
        <strain evidence="3">SUZIE</strain>
        <tissue evidence="3">Muscle</tissue>
    </source>
</reference>
<evidence type="ECO:0000256" key="1">
    <source>
        <dbReference type="SAM" id="MobiDB-lite"/>
    </source>
</evidence>
<evidence type="ECO:0000259" key="2">
    <source>
        <dbReference type="Pfam" id="PF15326"/>
    </source>
</evidence>
<dbReference type="GO" id="GO:0005634">
    <property type="term" value="C:nucleus"/>
    <property type="evidence" value="ECO:0007669"/>
    <property type="project" value="TreeGrafter"/>
</dbReference>
<dbReference type="GO" id="GO:0007140">
    <property type="term" value="P:male meiotic nuclear division"/>
    <property type="evidence" value="ECO:0007669"/>
    <property type="project" value="InterPro"/>
</dbReference>
<dbReference type="InterPro" id="IPR026616">
    <property type="entry name" value="TEX15"/>
</dbReference>
<feature type="region of interest" description="Disordered" evidence="1">
    <location>
        <begin position="121"/>
        <end position="146"/>
    </location>
</feature>
<proteinExistence type="predicted"/>
<dbReference type="Pfam" id="PF15326">
    <property type="entry name" value="TEX15"/>
    <property type="match status" value="2"/>
</dbReference>
<gene>
    <name evidence="3" type="ORF">SUZIE_148360</name>
</gene>
<comment type="caution">
    <text evidence="3">The sequence shown here is derived from an EMBL/GenBank/DDBJ whole genome shotgun (WGS) entry which is preliminary data.</text>
</comment>
<dbReference type="PANTHER" id="PTHR22380">
    <property type="entry name" value="TESTIS-EXPRESSED PROTEIN 15"/>
    <property type="match status" value="1"/>
</dbReference>
<feature type="region of interest" description="Disordered" evidence="1">
    <location>
        <begin position="652"/>
        <end position="675"/>
    </location>
</feature>
<keyword evidence="4" id="KW-1185">Reference proteome</keyword>
<evidence type="ECO:0000313" key="3">
    <source>
        <dbReference type="EMBL" id="MBZ3878522.1"/>
    </source>
</evidence>
<dbReference type="GO" id="GO:0010569">
    <property type="term" value="P:regulation of double-strand break repair via homologous recombination"/>
    <property type="evidence" value="ECO:0007669"/>
    <property type="project" value="InterPro"/>
</dbReference>
<dbReference type="InterPro" id="IPR032765">
    <property type="entry name" value="TEX15_dom"/>
</dbReference>
<feature type="domain" description="Testis expressed sequence 15" evidence="2">
    <location>
        <begin position="1795"/>
        <end position="1914"/>
    </location>
</feature>
<name>A0AA41T018_SCICA</name>
<organism evidence="3 4">
    <name type="scientific">Sciurus carolinensis</name>
    <name type="common">Eastern gray squirrel</name>
    <dbReference type="NCBI Taxonomy" id="30640"/>
    <lineage>
        <taxon>Eukaryota</taxon>
        <taxon>Metazoa</taxon>
        <taxon>Chordata</taxon>
        <taxon>Craniata</taxon>
        <taxon>Vertebrata</taxon>
        <taxon>Euteleostomi</taxon>
        <taxon>Mammalia</taxon>
        <taxon>Eutheria</taxon>
        <taxon>Euarchontoglires</taxon>
        <taxon>Glires</taxon>
        <taxon>Rodentia</taxon>
        <taxon>Sciuromorpha</taxon>
        <taxon>Sciuridae</taxon>
        <taxon>Sciurinae</taxon>
        <taxon>Sciurini</taxon>
        <taxon>Sciurus</taxon>
    </lineage>
</organism>
<dbReference type="Proteomes" id="UP001166674">
    <property type="component" value="Unassembled WGS sequence"/>
</dbReference>
<accession>A0AA41T018</accession>
<protein>
    <submittedName>
        <fullName evidence="3">Testis-expressed sequence 15 protein</fullName>
    </submittedName>
</protein>
<dbReference type="PANTHER" id="PTHR22380:SF1">
    <property type="entry name" value="TESTIS-EXPRESSED PROTEIN 15"/>
    <property type="match status" value="1"/>
</dbReference>
<feature type="region of interest" description="Disordered" evidence="1">
    <location>
        <begin position="334"/>
        <end position="377"/>
    </location>
</feature>
<evidence type="ECO:0000313" key="4">
    <source>
        <dbReference type="Proteomes" id="UP001166674"/>
    </source>
</evidence>
<dbReference type="GO" id="GO:0007130">
    <property type="term" value="P:synaptonemal complex assembly"/>
    <property type="evidence" value="ECO:0007669"/>
    <property type="project" value="TreeGrafter"/>
</dbReference>
<sequence>PSDNRESGNGDFMLNLTYLKNILSGISAAFPPHNNTGSSTVTTSKLIKDPRLMKREESLEKQNITGLSEILPFEKSIDYDNSEINLSSVPTNSVSSPEVTSDHTILTNCLDVSCFKLSFDDSQPQTRNTEDHHQTAPNKITMAEQRKDQGSLSFPIYFSNIVSEGENQKHSEEKTQRAQERSNIPLLIKQSSEPHNSYKSVNACTEEYNSYISQEPQSIAQKLMELKLEKTNKTCVSIMTDAFQEEKDIPQAKELLIDAVITSHAIETSLDNSNCNITREYVCVQRKSESEPISLENIQRDFKETPHTEDEGQDHILFYNTQLNNDIYLDTNFKGQGYNDKENENEAEEEDSASSPQNIKNVYGGKKQGFHTNNTLTNISERRDSNYNKVEILSSKEFSTTFNLVWRDKDKSTETALLESEDTKQRDKQNTESVEHLNSITFLELADSSVGEASNATVEIASTSMPTLNTDYEGHQRFEFKDTCFESPDFGLLVKHGISNGEIDMDKAELKDSSHQSINENSVLQSLEFQSEIEIESEQCDTYNHGNVLHEEVEASYEALMSRIDWKGLLGSNNGEMEVLESTTKNENIDQHCSKKICFYSSIQNEELHPILLPDLQVRVTNMCRPGFNPIDDSLVLKDNPYKYMTEATNPEIDEKGETPGFEIDSQPPGENSGYPCEDKFGNSMPDTGITNKYEISHSPNLSHNAHANHVSEKQNSGSLSIKPSNTTEINDECRYYFTKSKNDLNDTKSKKDTDSRISKRKLHASFRAENISHEICGKKRKLTSQDSFKCFSSLSQGRIKIFSQSERHIRSVLDILNSEASLCKSKRLSRTLDKAVLHLKKAHRRVHTSLQLIAKVGEKRKGPLPKAYAIICNSFWESCDLQGYSSVSERRYYSTKHFLPKRKYDKQEEKRTLGFDVNKSLACVSKNKSYKTNVEKIAKCHSKKRVATSVSKSHATIHVSEFYDLEQHPESQLPLFSTSPSTSQSEYNSLRHSESSELHPFSGRTECLLYPDEKLTKKENQIDIKVSNSKYKKLEGHSAHNIKDVTKENSDTNKVINESNSSSLNFITENNLSYNTDSNYEGTCIAHTKVKTDISVSDSNMKHFLNVDIYKQENLLSSGCKRNLEVNVPMDKWTAPIKMCKPNIIIGNFLMGPLNLTSVTNTKYSTPQLLSTTPVTEEGKTSKSYLDKQRIFALDSSTSGTVSRCQQINGEKELLTEQNSSSNSFLIDEDETNDTEYFELDQTSVPEESKSYRENIMNKLPSNGSSLLLKDNIKCSSKKCIAEKDIQDRKIRKIEQAEKEDPVYKTGTTEGLTIKYKNQSKNLKEESSQLNMKKIKSNLVDSHVNIKNTTPEGVSMNNTISGQPNKRTEWRVKVSNDSQPDCISTVGIQGINFVPFLHAQSEACEVTALQKPISYMNELNDKHCSTNHTALIAELSQILQRADETSSLQILEEETKICKNILPSFVEAFEKKQECSLEQILISRELLVEQNLWNNCKYQLKPCAVDTLVELQMVMETIQFIENKKRLLKGEPTFRSLLWYDETLYSELLGRPRGYQLQSSFYPAFQGRLKYNAFCELQSYCNQLFAKTKKKKNSYYVFLKYQRQINECEAILKHCSDCFDFSLSVPFTCGVNCGNSLGDLETLRKSTLKLISKYEDSPKVYTYPGKQDHLWIILDLISSKVKFIKSTEAVTIKISLYGLEHIFFNAAKNLVWKERRQFFSKKYLEKNKDVLLKMNECALSKLQEIHDTLSKDLNSETTSNIELEADTMISFRKSHDLISIEDCRFNSTLFSHPEICYISEILDEAEFADLKKLQELTLRCTDHLEILKKYFQMLQEVNIDNIFITEENVLNVLQNHNHGAVILKPEAVETYIEIVMLSETIHFLKNSMAKKLDNQRFRGMLWFDLSLLPELIRCQEKMASFSFLKENPAECLCNVIETTISELEKNLDIICKYSEAVNCSYALHLFSRELEELSEIKKLLKKSEYCLSTYIDFVPYIASINYGNTVTELEHNYNQFSTLLKNIVSVPQKDLGKIAHIMKVMKTIEHMKIICAKNAKLTTSFILCQMAHNRRNAFQLKREEKMNIHVTVPEENRNKSSPMKVPSISECAIKNFSNSSKKQPITIDKWEDSQEEEKNTISCCKKQKVSMKDVTKIYKEESTFKQPRATRSHPKSENEIESNPSDILKRNYVSPKMVGMQSLLLPLKTLQNTCTSRSESNIDLTDSLSGTSEHLTRQQENFSTIKKRNVSFSVAETKSDKKACAFATCDQRNTDDTFTEDHYTTDPTQKTCLSNINPGTDDCPVPNATMFSKPIFHFLRDIHTNLETNDTVLEHQDNEMLNSSIKNSTCISSPESTCIQGKVSILQENKKQSAKTESEEKYMKNTLKPSTIPFGQAGILTLDANQRAQYSFSGQQDQENLKGLNKKATTYWNELPQSACNPMYNSSEHSFGTSYPYYSWCVYHYSSSNGNSITHTYQGIESYEVYPPPSGILTTVASTVQTTHSNILYSQYFSYFAEQSQANAFMPVNGYFPSQRPVYYNFQQPIFSQYAHQPLPQAAYPYPPNPGVLQEVPWIYGEFYKVFFFNLILFFPFVCLIPPSFLPPTHFALYNLAFLHSSLTPISPLCISIHLPEKTFGPVLQVLVLASQGFYS</sequence>
<feature type="domain" description="Testis expressed sequence 15" evidence="2">
    <location>
        <begin position="1369"/>
        <end position="1586"/>
    </location>
</feature>
<dbReference type="EMBL" id="JAATJV010329900">
    <property type="protein sequence ID" value="MBZ3878522.1"/>
    <property type="molecule type" value="Genomic_DNA"/>
</dbReference>
<feature type="non-terminal residue" evidence="3">
    <location>
        <position position="1"/>
    </location>
</feature>